<comment type="catalytic activity">
    <reaction evidence="8 9">
        <text>L-histidinol phosphate + 2-oxoglutarate = 3-(imidazol-4-yl)-2-oxopropyl phosphate + L-glutamate</text>
        <dbReference type="Rhea" id="RHEA:23744"/>
        <dbReference type="ChEBI" id="CHEBI:16810"/>
        <dbReference type="ChEBI" id="CHEBI:29985"/>
        <dbReference type="ChEBI" id="CHEBI:57766"/>
        <dbReference type="ChEBI" id="CHEBI:57980"/>
        <dbReference type="EC" id="2.6.1.9"/>
    </reaction>
</comment>
<evidence type="ECO:0000256" key="5">
    <source>
        <dbReference type="ARBA" id="ARBA00022576"/>
    </source>
</evidence>
<evidence type="ECO:0000256" key="6">
    <source>
        <dbReference type="ARBA" id="ARBA00022679"/>
    </source>
</evidence>
<dbReference type="KEGG" id="dol:Dole_1983"/>
<dbReference type="UniPathway" id="UPA00031">
    <property type="reaction ID" value="UER00012"/>
</dbReference>
<sequence length="362" mass="39365">MKISPPDYILSIKPYVPGKPIEELEREYGISGSIKLASNENPLGPSPLALAAIEKALSGLHRYPDGSGYYLVSKLAQKLGVAPESIVLGNGSDDIIGMLTRALLLPGDEVIMTDPSFAMYDITTCMVNARSVYVPLIDRALPLDTVAGAVTSKTKMVFLTNPNNPTGTVFSGKAFERFLEAVPSDVVIVVDEAYIEFVQDPECARAFDFLDNSRPLVALRTFSKAYGLAGIRVGYGVMPPYLAAILNRIRQPFNVNSLAQVAAIAALDDEAFLKQTLAVVHDGLAWLYAELEKMGLRCFPSQANFFLVDVKKDAAAVFEEMLKQGVIIRSMVSYGYPSYIRVTVGLPEENARFVAALKAVLK</sequence>
<evidence type="ECO:0000259" key="10">
    <source>
        <dbReference type="Pfam" id="PF00155"/>
    </source>
</evidence>
<dbReference type="OrthoDB" id="9813612at2"/>
<feature type="domain" description="Aminotransferase class I/classII large" evidence="10">
    <location>
        <begin position="34"/>
        <end position="355"/>
    </location>
</feature>
<dbReference type="eggNOG" id="COG0079">
    <property type="taxonomic scope" value="Bacteria"/>
</dbReference>
<protein>
    <recommendedName>
        <fullName evidence="9">Histidinol-phosphate aminotransferase</fullName>
        <ecNumber evidence="9">2.6.1.9</ecNumber>
    </recommendedName>
    <alternativeName>
        <fullName evidence="9">Imidazole acetol-phosphate transaminase</fullName>
    </alternativeName>
</protein>
<dbReference type="SUPFAM" id="SSF53383">
    <property type="entry name" value="PLP-dependent transferases"/>
    <property type="match status" value="1"/>
</dbReference>
<dbReference type="InterPro" id="IPR015421">
    <property type="entry name" value="PyrdxlP-dep_Trfase_major"/>
</dbReference>
<dbReference type="InterPro" id="IPR015424">
    <property type="entry name" value="PyrdxlP-dep_Trfase"/>
</dbReference>
<reference evidence="11 12" key="1">
    <citation type="submission" date="2007-10" db="EMBL/GenBank/DDBJ databases">
        <title>Complete sequence of Desulfococcus oleovorans Hxd3.</title>
        <authorList>
            <consortium name="US DOE Joint Genome Institute"/>
            <person name="Copeland A."/>
            <person name="Lucas S."/>
            <person name="Lapidus A."/>
            <person name="Barry K."/>
            <person name="Glavina del Rio T."/>
            <person name="Dalin E."/>
            <person name="Tice H."/>
            <person name="Pitluck S."/>
            <person name="Kiss H."/>
            <person name="Brettin T."/>
            <person name="Bruce D."/>
            <person name="Detter J.C."/>
            <person name="Han C."/>
            <person name="Schmutz J."/>
            <person name="Larimer F."/>
            <person name="Land M."/>
            <person name="Hauser L."/>
            <person name="Kyrpides N."/>
            <person name="Kim E."/>
            <person name="Wawrik B."/>
            <person name="Richardson P."/>
        </authorList>
    </citation>
    <scope>NUCLEOTIDE SEQUENCE [LARGE SCALE GENOMIC DNA]</scope>
    <source>
        <strain evidence="12">DSM 6200 / JCM 39069 / Hxd3</strain>
    </source>
</reference>
<dbReference type="GO" id="GO:0030170">
    <property type="term" value="F:pyridoxal phosphate binding"/>
    <property type="evidence" value="ECO:0007669"/>
    <property type="project" value="InterPro"/>
</dbReference>
<dbReference type="STRING" id="96561.Dole_1983"/>
<dbReference type="Proteomes" id="UP000008561">
    <property type="component" value="Chromosome"/>
</dbReference>
<dbReference type="HAMAP" id="MF_01023">
    <property type="entry name" value="HisC_aminotrans_2"/>
    <property type="match status" value="1"/>
</dbReference>
<evidence type="ECO:0000256" key="2">
    <source>
        <dbReference type="ARBA" id="ARBA00005011"/>
    </source>
</evidence>
<dbReference type="NCBIfam" id="TIGR01141">
    <property type="entry name" value="hisC"/>
    <property type="match status" value="1"/>
</dbReference>
<comment type="similarity">
    <text evidence="3 9">Belongs to the class-II pyridoxal-phosphate-dependent aminotransferase family. Histidinol-phosphate aminotransferase subfamily.</text>
</comment>
<dbReference type="HOGENOM" id="CLU_017584_3_3_7"/>
<dbReference type="PANTHER" id="PTHR43643">
    <property type="entry name" value="HISTIDINOL-PHOSPHATE AMINOTRANSFERASE 2"/>
    <property type="match status" value="1"/>
</dbReference>
<dbReference type="InterPro" id="IPR015422">
    <property type="entry name" value="PyrdxlP-dep_Trfase_small"/>
</dbReference>
<evidence type="ECO:0000256" key="4">
    <source>
        <dbReference type="ARBA" id="ARBA00011738"/>
    </source>
</evidence>
<proteinExistence type="inferred from homology"/>
<keyword evidence="12" id="KW-1185">Reference proteome</keyword>
<evidence type="ECO:0000256" key="1">
    <source>
        <dbReference type="ARBA" id="ARBA00001933"/>
    </source>
</evidence>
<evidence type="ECO:0000256" key="8">
    <source>
        <dbReference type="ARBA" id="ARBA00047481"/>
    </source>
</evidence>
<dbReference type="RefSeq" id="WP_012175399.1">
    <property type="nucleotide sequence ID" value="NC_009943.1"/>
</dbReference>
<evidence type="ECO:0000256" key="3">
    <source>
        <dbReference type="ARBA" id="ARBA00007970"/>
    </source>
</evidence>
<dbReference type="CDD" id="cd00609">
    <property type="entry name" value="AAT_like"/>
    <property type="match status" value="1"/>
</dbReference>
<dbReference type="AlphaFoldDB" id="A8ZTA4"/>
<dbReference type="EC" id="2.6.1.9" evidence="9"/>
<name>A8ZTA4_DESOH</name>
<evidence type="ECO:0000313" key="12">
    <source>
        <dbReference type="Proteomes" id="UP000008561"/>
    </source>
</evidence>
<dbReference type="GO" id="GO:0000105">
    <property type="term" value="P:L-histidine biosynthetic process"/>
    <property type="evidence" value="ECO:0007669"/>
    <property type="project" value="UniProtKB-UniRule"/>
</dbReference>
<dbReference type="InterPro" id="IPR050106">
    <property type="entry name" value="HistidinolP_aminotransfase"/>
</dbReference>
<keyword evidence="9" id="KW-0028">Amino-acid biosynthesis</keyword>
<dbReference type="Gene3D" id="3.90.1150.10">
    <property type="entry name" value="Aspartate Aminotransferase, domain 1"/>
    <property type="match status" value="1"/>
</dbReference>
<feature type="modified residue" description="N6-(pyridoxal phosphate)lysine" evidence="9">
    <location>
        <position position="224"/>
    </location>
</feature>
<organism evidence="11 12">
    <name type="scientific">Desulfosudis oleivorans (strain DSM 6200 / JCM 39069 / Hxd3)</name>
    <name type="common">Desulfococcus oleovorans</name>
    <dbReference type="NCBI Taxonomy" id="96561"/>
    <lineage>
        <taxon>Bacteria</taxon>
        <taxon>Pseudomonadati</taxon>
        <taxon>Thermodesulfobacteriota</taxon>
        <taxon>Desulfobacteria</taxon>
        <taxon>Desulfobacterales</taxon>
        <taxon>Desulfosudaceae</taxon>
        <taxon>Desulfosudis</taxon>
    </lineage>
</organism>
<dbReference type="Pfam" id="PF00155">
    <property type="entry name" value="Aminotran_1_2"/>
    <property type="match status" value="1"/>
</dbReference>
<keyword evidence="6 9" id="KW-0808">Transferase</keyword>
<dbReference type="EMBL" id="CP000859">
    <property type="protein sequence ID" value="ABW67787.1"/>
    <property type="molecule type" value="Genomic_DNA"/>
</dbReference>
<keyword evidence="7 9" id="KW-0663">Pyridoxal phosphate</keyword>
<dbReference type="InterPro" id="IPR001917">
    <property type="entry name" value="Aminotrans_II_pyridoxalP_BS"/>
</dbReference>
<dbReference type="Gene3D" id="3.40.640.10">
    <property type="entry name" value="Type I PLP-dependent aspartate aminotransferase-like (Major domain)"/>
    <property type="match status" value="1"/>
</dbReference>
<dbReference type="InterPro" id="IPR005861">
    <property type="entry name" value="HisP_aminotrans"/>
</dbReference>
<evidence type="ECO:0000256" key="7">
    <source>
        <dbReference type="ARBA" id="ARBA00022898"/>
    </source>
</evidence>
<dbReference type="GO" id="GO:0004400">
    <property type="term" value="F:histidinol-phosphate transaminase activity"/>
    <property type="evidence" value="ECO:0007669"/>
    <property type="project" value="UniProtKB-UniRule"/>
</dbReference>
<comment type="cofactor">
    <cofactor evidence="1 9">
        <name>pyridoxal 5'-phosphate</name>
        <dbReference type="ChEBI" id="CHEBI:597326"/>
    </cofactor>
</comment>
<accession>A8ZTA4</accession>
<keyword evidence="5 9" id="KW-0032">Aminotransferase</keyword>
<dbReference type="PANTHER" id="PTHR43643:SF3">
    <property type="entry name" value="HISTIDINOL-PHOSPHATE AMINOTRANSFERASE"/>
    <property type="match status" value="1"/>
</dbReference>
<evidence type="ECO:0000256" key="9">
    <source>
        <dbReference type="HAMAP-Rule" id="MF_01023"/>
    </source>
</evidence>
<comment type="subunit">
    <text evidence="4 9">Homodimer.</text>
</comment>
<keyword evidence="9" id="KW-0368">Histidine biosynthesis</keyword>
<dbReference type="PROSITE" id="PS00599">
    <property type="entry name" value="AA_TRANSFER_CLASS_2"/>
    <property type="match status" value="1"/>
</dbReference>
<dbReference type="InterPro" id="IPR004839">
    <property type="entry name" value="Aminotransferase_I/II_large"/>
</dbReference>
<comment type="pathway">
    <text evidence="2 9">Amino-acid biosynthesis; L-histidine biosynthesis; L-histidine from 5-phospho-alpha-D-ribose 1-diphosphate: step 7/9.</text>
</comment>
<gene>
    <name evidence="9" type="primary">hisC</name>
    <name evidence="11" type="ordered locus">Dole_1983</name>
</gene>
<evidence type="ECO:0000313" key="11">
    <source>
        <dbReference type="EMBL" id="ABW67787.1"/>
    </source>
</evidence>